<sequence>MSNWFDFILYDMIWVEAPRLSSQLDGKSRNDFLDVDFEEQLKAFRRYTLLTLLSN</sequence>
<dbReference type="EnsemblPlants" id="KRH63344">
    <property type="protein sequence ID" value="KRH63344"/>
    <property type="gene ID" value="GLYMA_04G169700"/>
</dbReference>
<evidence type="ECO:0000313" key="3">
    <source>
        <dbReference type="Proteomes" id="UP000008827"/>
    </source>
</evidence>
<reference evidence="1 2" key="1">
    <citation type="journal article" date="2010" name="Nature">
        <title>Genome sequence of the palaeopolyploid soybean.</title>
        <authorList>
            <person name="Schmutz J."/>
            <person name="Cannon S.B."/>
            <person name="Schlueter J."/>
            <person name="Ma J."/>
            <person name="Mitros T."/>
            <person name="Nelson W."/>
            <person name="Hyten D.L."/>
            <person name="Song Q."/>
            <person name="Thelen J.J."/>
            <person name="Cheng J."/>
            <person name="Xu D."/>
            <person name="Hellsten U."/>
            <person name="May G.D."/>
            <person name="Yu Y."/>
            <person name="Sakurai T."/>
            <person name="Umezawa T."/>
            <person name="Bhattacharyya M.K."/>
            <person name="Sandhu D."/>
            <person name="Valliyodan B."/>
            <person name="Lindquist E."/>
            <person name="Peto M."/>
            <person name="Grant D."/>
            <person name="Shu S."/>
            <person name="Goodstein D."/>
            <person name="Barry K."/>
            <person name="Futrell-Griggs M."/>
            <person name="Abernathy B."/>
            <person name="Du J."/>
            <person name="Tian Z."/>
            <person name="Zhu L."/>
            <person name="Gill N."/>
            <person name="Joshi T."/>
            <person name="Libault M."/>
            <person name="Sethuraman A."/>
            <person name="Zhang X.-C."/>
            <person name="Shinozaki K."/>
            <person name="Nguyen H.T."/>
            <person name="Wing R.A."/>
            <person name="Cregan P."/>
            <person name="Specht J."/>
            <person name="Grimwood J."/>
            <person name="Rokhsar D."/>
            <person name="Stacey G."/>
            <person name="Shoemaker R.C."/>
            <person name="Jackson S.A."/>
        </authorList>
    </citation>
    <scope>NUCLEOTIDE SEQUENCE [LARGE SCALE GENOMIC DNA]</scope>
    <source>
        <strain evidence="2">cv. Williams 82</strain>
        <tissue evidence="1">Callus</tissue>
    </source>
</reference>
<evidence type="ECO:0000313" key="1">
    <source>
        <dbReference type="EMBL" id="KRH63344.1"/>
    </source>
</evidence>
<name>K7KKP0_SOYBN</name>
<dbReference type="PaxDb" id="3847-GLYMA04G33620.1"/>
<dbReference type="HOGENOM" id="CLU_3036251_0_0_1"/>
<dbReference type="AlphaFoldDB" id="K7KKP0"/>
<reference evidence="1" key="3">
    <citation type="submission" date="2018-07" db="EMBL/GenBank/DDBJ databases">
        <title>WGS assembly of Glycine max.</title>
        <authorList>
            <person name="Schmutz J."/>
            <person name="Cannon S."/>
            <person name="Schlueter J."/>
            <person name="Ma J."/>
            <person name="Mitros T."/>
            <person name="Nelson W."/>
            <person name="Hyten D."/>
            <person name="Song Q."/>
            <person name="Thelen J."/>
            <person name="Cheng J."/>
            <person name="Xu D."/>
            <person name="Hellsten U."/>
            <person name="May G."/>
            <person name="Yu Y."/>
            <person name="Sakurai T."/>
            <person name="Umezawa T."/>
            <person name="Bhattacharyya M."/>
            <person name="Sandhu D."/>
            <person name="Valliyodan B."/>
            <person name="Lindquist E."/>
            <person name="Peto M."/>
            <person name="Grant D."/>
            <person name="Shu S."/>
            <person name="Goodstein D."/>
            <person name="Barry K."/>
            <person name="Futrell-Griggs M."/>
            <person name="Abernathy B."/>
            <person name="Du J."/>
            <person name="Tian Z."/>
            <person name="Zhu L."/>
            <person name="Gill N."/>
            <person name="Joshi T."/>
            <person name="Libault M."/>
            <person name="Sethuraman A."/>
            <person name="Zhang X."/>
            <person name="Shinozaki K."/>
            <person name="Nguyen H."/>
            <person name="Wing R."/>
            <person name="Cregan P."/>
            <person name="Specht J."/>
            <person name="Grimwood J."/>
            <person name="Rokhsar D."/>
            <person name="Stacey G."/>
            <person name="Shoemaker R."/>
            <person name="Jackson S."/>
        </authorList>
    </citation>
    <scope>NUCLEOTIDE SEQUENCE</scope>
    <source>
        <tissue evidence="1">Callus</tissue>
    </source>
</reference>
<accession>K7KKP0</accession>
<gene>
    <name evidence="1" type="ORF">GLYMA_04G169700</name>
</gene>
<dbReference type="InParanoid" id="K7KKP0"/>
<organism evidence="1">
    <name type="scientific">Glycine max</name>
    <name type="common">Soybean</name>
    <name type="synonym">Glycine hispida</name>
    <dbReference type="NCBI Taxonomy" id="3847"/>
    <lineage>
        <taxon>Eukaryota</taxon>
        <taxon>Viridiplantae</taxon>
        <taxon>Streptophyta</taxon>
        <taxon>Embryophyta</taxon>
        <taxon>Tracheophyta</taxon>
        <taxon>Spermatophyta</taxon>
        <taxon>Magnoliopsida</taxon>
        <taxon>eudicotyledons</taxon>
        <taxon>Gunneridae</taxon>
        <taxon>Pentapetalae</taxon>
        <taxon>rosids</taxon>
        <taxon>fabids</taxon>
        <taxon>Fabales</taxon>
        <taxon>Fabaceae</taxon>
        <taxon>Papilionoideae</taxon>
        <taxon>50 kb inversion clade</taxon>
        <taxon>NPAAA clade</taxon>
        <taxon>indigoferoid/millettioid clade</taxon>
        <taxon>Phaseoleae</taxon>
        <taxon>Glycine</taxon>
        <taxon>Glycine subgen. Soja</taxon>
    </lineage>
</organism>
<evidence type="ECO:0000313" key="2">
    <source>
        <dbReference type="EnsemblPlants" id="KRH63344"/>
    </source>
</evidence>
<dbReference type="Proteomes" id="UP000008827">
    <property type="component" value="Chromosome 4"/>
</dbReference>
<dbReference type="Gramene" id="KRH63344">
    <property type="protein sequence ID" value="KRH63344"/>
    <property type="gene ID" value="GLYMA_04G169700"/>
</dbReference>
<protein>
    <submittedName>
        <fullName evidence="1 2">Uncharacterized protein</fullName>
    </submittedName>
</protein>
<proteinExistence type="predicted"/>
<keyword evidence="3" id="KW-1185">Reference proteome</keyword>
<dbReference type="EMBL" id="CM000837">
    <property type="protein sequence ID" value="KRH63344.1"/>
    <property type="molecule type" value="Genomic_DNA"/>
</dbReference>
<reference evidence="2" key="2">
    <citation type="submission" date="2018-02" db="UniProtKB">
        <authorList>
            <consortium name="EnsemblPlants"/>
        </authorList>
    </citation>
    <scope>IDENTIFICATION</scope>
    <source>
        <strain evidence="2">Williams 82</strain>
    </source>
</reference>